<organism evidence="7">
    <name type="scientific">Aggregatibacter actinomycetemcomitans</name>
    <name type="common">Actinobacillus actinomycetemcomitans</name>
    <name type="synonym">Haemophilus actinomycetemcomitans</name>
    <dbReference type="NCBI Taxonomy" id="714"/>
    <lineage>
        <taxon>Bacteria</taxon>
        <taxon>Pseudomonadati</taxon>
        <taxon>Pseudomonadota</taxon>
        <taxon>Gammaproteobacteria</taxon>
        <taxon>Pasteurellales</taxon>
        <taxon>Pasteurellaceae</taxon>
        <taxon>Aggregatibacter</taxon>
    </lineage>
</organism>
<feature type="transmembrane region" description="Helical" evidence="5">
    <location>
        <begin position="66"/>
        <end position="87"/>
    </location>
</feature>
<proteinExistence type="predicted"/>
<dbReference type="InterPro" id="IPR007016">
    <property type="entry name" value="O-antigen_ligase-rel_domated"/>
</dbReference>
<gene>
    <name evidence="7" type="primary">orf5</name>
</gene>
<reference evidence="7" key="1">
    <citation type="journal article" date="2000" name="Biochim. Biophys. Acta">
        <title>A gene cluster for the synthesis of serotype d-specific polysaccharide antigen in Actinobacillus actinomycetemcomitans.</title>
        <authorList>
            <person name="Nakano Y."/>
            <person name="Yoshida Y."/>
            <person name="Suzuki N."/>
            <person name="Yamashita Y."/>
            <person name="Koga T."/>
        </authorList>
    </citation>
    <scope>NUCLEOTIDE SEQUENCE</scope>
    <source>
        <strain evidence="7">IDH 781</strain>
    </source>
</reference>
<keyword evidence="2 5" id="KW-0812">Transmembrane</keyword>
<accession>Q9JRS0</accession>
<feature type="transmembrane region" description="Helical" evidence="5">
    <location>
        <begin position="38"/>
        <end position="59"/>
    </location>
</feature>
<feature type="transmembrane region" description="Helical" evidence="5">
    <location>
        <begin position="136"/>
        <end position="157"/>
    </location>
</feature>
<feature type="transmembrane region" description="Helical" evidence="5">
    <location>
        <begin position="107"/>
        <end position="124"/>
    </location>
</feature>
<feature type="transmembrane region" description="Helical" evidence="5">
    <location>
        <begin position="285"/>
        <end position="308"/>
    </location>
</feature>
<evidence type="ECO:0000256" key="5">
    <source>
        <dbReference type="SAM" id="Phobius"/>
    </source>
</evidence>
<dbReference type="GO" id="GO:0016020">
    <property type="term" value="C:membrane"/>
    <property type="evidence" value="ECO:0007669"/>
    <property type="project" value="UniProtKB-SubCell"/>
</dbReference>
<feature type="transmembrane region" description="Helical" evidence="5">
    <location>
        <begin position="203"/>
        <end position="220"/>
    </location>
</feature>
<keyword evidence="4 5" id="KW-0472">Membrane</keyword>
<evidence type="ECO:0000313" key="7">
    <source>
        <dbReference type="EMBL" id="BAA94397.1"/>
    </source>
</evidence>
<feature type="domain" description="O-antigen ligase-related" evidence="6">
    <location>
        <begin position="208"/>
        <end position="370"/>
    </location>
</feature>
<comment type="subcellular location">
    <subcellularLocation>
        <location evidence="1">Membrane</location>
        <topology evidence="1">Multi-pass membrane protein</topology>
    </subcellularLocation>
</comment>
<evidence type="ECO:0000256" key="4">
    <source>
        <dbReference type="ARBA" id="ARBA00023136"/>
    </source>
</evidence>
<evidence type="ECO:0000256" key="1">
    <source>
        <dbReference type="ARBA" id="ARBA00004141"/>
    </source>
</evidence>
<dbReference type="Pfam" id="PF04932">
    <property type="entry name" value="Wzy_C"/>
    <property type="match status" value="1"/>
</dbReference>
<evidence type="ECO:0000256" key="2">
    <source>
        <dbReference type="ARBA" id="ARBA00022692"/>
    </source>
</evidence>
<sequence>MIKINMQKVSISNKWKFILVFLIIQLPFQNFFLNQTSLGIIGTNLSIFSIYLSFLFICICDFKHLIFIRLIDIFLLFFLIIISLVGILCSDFTYKDHNLFIKMINNFIIYSQPLIVFLLFNYIFKTKIYLLKTATSTSFYVFIILFLYLILCKFEIFSLDNNKILHGVKNYNMRLRLFSMESSHAITTYITFGLVSFLVCKSLFSKLFILVLLICGSLLIQSKGGILSFILSVLFILFLYITTIKKMMFILFISVITIMLLDITMEDIHVMISSFDEYTSITTRATLIIASLFSLFLYPFGFGFGAYLEFFDKCIIYAIDNVDYIFSMIGLSGNYSEINSYLYDASNYSTKSFFFDLIIYFGWVGLFSFMFYHCEINNKITSKILKVLFVFLVVSQITYVDSVYLYNFWFVFALMYNYWRIYEKKYISNIK</sequence>
<evidence type="ECO:0000259" key="6">
    <source>
        <dbReference type="Pfam" id="PF04932"/>
    </source>
</evidence>
<name>Q9JRS0_AGGAC</name>
<feature type="transmembrane region" description="Helical" evidence="5">
    <location>
        <begin position="384"/>
        <end position="400"/>
    </location>
</feature>
<feature type="transmembrane region" description="Helical" evidence="5">
    <location>
        <begin position="226"/>
        <end position="242"/>
    </location>
</feature>
<evidence type="ECO:0000256" key="3">
    <source>
        <dbReference type="ARBA" id="ARBA00022989"/>
    </source>
</evidence>
<keyword evidence="3 5" id="KW-1133">Transmembrane helix</keyword>
<dbReference type="EMBL" id="AB041266">
    <property type="protein sequence ID" value="BAA94397.1"/>
    <property type="molecule type" value="Genomic_DNA"/>
</dbReference>
<feature type="transmembrane region" description="Helical" evidence="5">
    <location>
        <begin position="249"/>
        <end position="265"/>
    </location>
</feature>
<feature type="transmembrane region" description="Helical" evidence="5">
    <location>
        <begin position="177"/>
        <end position="198"/>
    </location>
</feature>
<feature type="transmembrane region" description="Helical" evidence="5">
    <location>
        <begin position="315"/>
        <end position="333"/>
    </location>
</feature>
<protein>
    <submittedName>
        <fullName evidence="7">Orf5 protein</fullName>
    </submittedName>
</protein>
<feature type="transmembrane region" description="Helical" evidence="5">
    <location>
        <begin position="353"/>
        <end position="372"/>
    </location>
</feature>
<dbReference type="AlphaFoldDB" id="Q9JRS0"/>
<feature type="transmembrane region" description="Helical" evidence="5">
    <location>
        <begin position="15"/>
        <end position="32"/>
    </location>
</feature>